<proteinExistence type="predicted"/>
<reference evidence="1" key="2">
    <citation type="submission" date="2025-08" db="UniProtKB">
        <authorList>
            <consortium name="Ensembl"/>
        </authorList>
    </citation>
    <scope>IDENTIFICATION</scope>
</reference>
<keyword evidence="2" id="KW-1185">Reference proteome</keyword>
<name>A0A7N9IFC6_MACFA</name>
<accession>A0A7N9IFC6</accession>
<evidence type="ECO:0000313" key="1">
    <source>
        <dbReference type="Ensembl" id="ENSMFAP00000059378.1"/>
    </source>
</evidence>
<sequence length="244" mass="27087">THLNFLSYFSFFETGSPRSVTLAGVQWRDLDSLQQPPPPGFKRFSSLSLQSSWEYRHAPPCPANFLVILVETGFHHVSQAGLELLTSDDPPASTSQSAEITGVSHHARVKLIFKIKSLSSLSPLSLSLSLTHTHTYTHTHTHTHTTNFNPIVPEPFVNLFSAVLPLPLCETLVAYTYVCQFVGSLFCCIDLSESIPHCLDYCSFIQSILRFGRVSPVTSFRFNVVGYSGSSSWSMASVSFQFSF</sequence>
<dbReference type="GeneTree" id="ENSGT00940000164709"/>
<protein>
    <submittedName>
        <fullName evidence="1">Uncharacterized protein</fullName>
    </submittedName>
</protein>
<dbReference type="PANTHER" id="PTHR46254">
    <property type="entry name" value="PROTEIN GVQW1-RELATED"/>
    <property type="match status" value="1"/>
</dbReference>
<reference evidence="1 2" key="1">
    <citation type="submission" date="2013-03" db="EMBL/GenBank/DDBJ databases">
        <authorList>
            <person name="Warren W."/>
            <person name="Wilson R.K."/>
        </authorList>
    </citation>
    <scope>NUCLEOTIDE SEQUENCE</scope>
</reference>
<dbReference type="AlphaFoldDB" id="A0A7N9IFC6"/>
<dbReference type="PANTHER" id="PTHR46254:SF3">
    <property type="entry name" value="SECRETED PROTEIN"/>
    <property type="match status" value="1"/>
</dbReference>
<organism evidence="1 2">
    <name type="scientific">Macaca fascicularis</name>
    <name type="common">Crab-eating macaque</name>
    <name type="synonym">Cynomolgus monkey</name>
    <dbReference type="NCBI Taxonomy" id="9541"/>
    <lineage>
        <taxon>Eukaryota</taxon>
        <taxon>Metazoa</taxon>
        <taxon>Chordata</taxon>
        <taxon>Craniata</taxon>
        <taxon>Vertebrata</taxon>
        <taxon>Euteleostomi</taxon>
        <taxon>Mammalia</taxon>
        <taxon>Eutheria</taxon>
        <taxon>Euarchontoglires</taxon>
        <taxon>Primates</taxon>
        <taxon>Haplorrhini</taxon>
        <taxon>Catarrhini</taxon>
        <taxon>Cercopithecidae</taxon>
        <taxon>Cercopithecinae</taxon>
        <taxon>Macaca</taxon>
    </lineage>
</organism>
<reference evidence="1" key="3">
    <citation type="submission" date="2025-09" db="UniProtKB">
        <authorList>
            <consortium name="Ensembl"/>
        </authorList>
    </citation>
    <scope>IDENTIFICATION</scope>
</reference>
<dbReference type="PRINTS" id="PR02045">
    <property type="entry name" value="F138DOMAIN"/>
</dbReference>
<dbReference type="Proteomes" id="UP000233100">
    <property type="component" value="Chromosome 3"/>
</dbReference>
<evidence type="ECO:0000313" key="2">
    <source>
        <dbReference type="Proteomes" id="UP000233100"/>
    </source>
</evidence>
<dbReference type="Ensembl" id="ENSMFAT00000097640.1">
    <property type="protein sequence ID" value="ENSMFAP00000059378.1"/>
    <property type="gene ID" value="ENSMFAG00000049524.1"/>
</dbReference>